<dbReference type="Pfam" id="PF02984">
    <property type="entry name" value="Cyclin_C"/>
    <property type="match status" value="1"/>
</dbReference>
<dbReference type="Gene3D" id="1.10.472.10">
    <property type="entry name" value="Cyclin-like"/>
    <property type="match status" value="2"/>
</dbReference>
<feature type="compositionally biased region" description="Acidic residues" evidence="6">
    <location>
        <begin position="22"/>
        <end position="37"/>
    </location>
</feature>
<dbReference type="InterPro" id="IPR039361">
    <property type="entry name" value="Cyclin"/>
</dbReference>
<dbReference type="Proteomes" id="UP000823749">
    <property type="component" value="Chromosome 7"/>
</dbReference>
<dbReference type="FunFam" id="1.10.472.10:FF:000013">
    <property type="entry name" value="Cyclin A1"/>
    <property type="match status" value="1"/>
</dbReference>
<feature type="domain" description="Cyclin C-terminal" evidence="8">
    <location>
        <begin position="181"/>
        <end position="302"/>
    </location>
</feature>
<dbReference type="Pfam" id="PF00134">
    <property type="entry name" value="Cyclin_N"/>
    <property type="match status" value="1"/>
</dbReference>
<organism evidence="9 10">
    <name type="scientific">Rhododendron griersonianum</name>
    <dbReference type="NCBI Taxonomy" id="479676"/>
    <lineage>
        <taxon>Eukaryota</taxon>
        <taxon>Viridiplantae</taxon>
        <taxon>Streptophyta</taxon>
        <taxon>Embryophyta</taxon>
        <taxon>Tracheophyta</taxon>
        <taxon>Spermatophyta</taxon>
        <taxon>Magnoliopsida</taxon>
        <taxon>eudicotyledons</taxon>
        <taxon>Gunneridae</taxon>
        <taxon>Pentapetalae</taxon>
        <taxon>asterids</taxon>
        <taxon>Ericales</taxon>
        <taxon>Ericaceae</taxon>
        <taxon>Ericoideae</taxon>
        <taxon>Rhodoreae</taxon>
        <taxon>Rhododendron</taxon>
    </lineage>
</organism>
<gene>
    <name evidence="9" type="ORF">RHGRI_021786</name>
</gene>
<name>A0AAV6JQY6_9ERIC</name>
<keyword evidence="4" id="KW-0131">Cell cycle</keyword>
<evidence type="ECO:0000256" key="6">
    <source>
        <dbReference type="SAM" id="MobiDB-lite"/>
    </source>
</evidence>
<feature type="region of interest" description="Disordered" evidence="6">
    <location>
        <begin position="367"/>
        <end position="388"/>
    </location>
</feature>
<sequence length="420" mass="47170">MDNNMGLQQFSTLGLQGPNIQLDDETSPSSGMDDDDNPAQFGHFIPDVNLSPWIQFYPTGSKRAAPEPPHPATMKRVALGEIPNRLNIPATRDLGSEPQPKPKRNVKKQGRKDVTSTNVEAKKLEDPQMSEPFESEIKYEEISPPKVGDFCYITNNTYTKKEVVKMEADILGYLKFEIGSATIKTFLRILIKIAQESYKTPNLKLEFLCYYLSELSLLDHGCVKYLPSLVAASVIFLSRFTIQSKLHPWTSSLQHFSGYKPADLKECILSIHDLQLGKRASSLVAVREKYKQHQMHELPSESSTVHLNGFVTRNPNHIVDWLPHKDPQAQIMKFLDSNGLLPIRENSNGMDNNMGLQQFSTLGLQGPNIQLDDETSPSSGMDDDDNPAQFGHFIPDVNLSPWIQFYPTGSLILLPIFVLS</sequence>
<comment type="similarity">
    <text evidence="1">Belongs to the cyclin family. Cyclin AB subfamily.</text>
</comment>
<evidence type="ECO:0000256" key="3">
    <source>
        <dbReference type="ARBA" id="ARBA00023127"/>
    </source>
</evidence>
<evidence type="ECO:0000256" key="5">
    <source>
        <dbReference type="RuleBase" id="RU000383"/>
    </source>
</evidence>
<dbReference type="SUPFAM" id="SSF47954">
    <property type="entry name" value="Cyclin-like"/>
    <property type="match status" value="2"/>
</dbReference>
<dbReference type="InterPro" id="IPR013763">
    <property type="entry name" value="Cyclin-like_dom"/>
</dbReference>
<proteinExistence type="inferred from homology"/>
<dbReference type="GO" id="GO:0051301">
    <property type="term" value="P:cell division"/>
    <property type="evidence" value="ECO:0007669"/>
    <property type="project" value="UniProtKB-KW"/>
</dbReference>
<protein>
    <submittedName>
        <fullName evidence="9">Uncharacterized protein</fullName>
    </submittedName>
</protein>
<feature type="compositionally biased region" description="Polar residues" evidence="6">
    <location>
        <begin position="1"/>
        <end position="14"/>
    </location>
</feature>
<feature type="region of interest" description="Disordered" evidence="6">
    <location>
        <begin position="88"/>
        <end position="126"/>
    </location>
</feature>
<evidence type="ECO:0000256" key="1">
    <source>
        <dbReference type="ARBA" id="ARBA00006955"/>
    </source>
</evidence>
<keyword evidence="10" id="KW-1185">Reference proteome</keyword>
<accession>A0AAV6JQY6</accession>
<dbReference type="SMART" id="SM01332">
    <property type="entry name" value="Cyclin_C"/>
    <property type="match status" value="1"/>
</dbReference>
<dbReference type="CDD" id="cd20506">
    <property type="entry name" value="CYCLIN_AtCycA-like_rpt2"/>
    <property type="match status" value="1"/>
</dbReference>
<evidence type="ECO:0000259" key="8">
    <source>
        <dbReference type="SMART" id="SM01332"/>
    </source>
</evidence>
<dbReference type="AlphaFoldDB" id="A0AAV6JQY6"/>
<dbReference type="InterPro" id="IPR036915">
    <property type="entry name" value="Cyclin-like_sf"/>
</dbReference>
<evidence type="ECO:0000313" key="10">
    <source>
        <dbReference type="Proteomes" id="UP000823749"/>
    </source>
</evidence>
<keyword evidence="3 5" id="KW-0195">Cyclin</keyword>
<evidence type="ECO:0000259" key="7">
    <source>
        <dbReference type="SMART" id="SM00385"/>
    </source>
</evidence>
<dbReference type="EMBL" id="JACTNZ010000007">
    <property type="protein sequence ID" value="KAG5542054.1"/>
    <property type="molecule type" value="Genomic_DNA"/>
</dbReference>
<keyword evidence="2" id="KW-0132">Cell division</keyword>
<dbReference type="InterPro" id="IPR006671">
    <property type="entry name" value="Cyclin_N"/>
</dbReference>
<feature type="region of interest" description="Disordered" evidence="6">
    <location>
        <begin position="1"/>
        <end position="44"/>
    </location>
</feature>
<feature type="domain" description="Cyclin-like" evidence="7">
    <location>
        <begin position="185"/>
        <end position="273"/>
    </location>
</feature>
<reference evidence="9" key="1">
    <citation type="submission" date="2020-08" db="EMBL/GenBank/DDBJ databases">
        <title>Plant Genome Project.</title>
        <authorList>
            <person name="Zhang R.-G."/>
        </authorList>
    </citation>
    <scope>NUCLEOTIDE SEQUENCE</scope>
    <source>
        <strain evidence="9">WSP0</strain>
        <tissue evidence="9">Leaf</tissue>
    </source>
</reference>
<feature type="compositionally biased region" description="Acidic residues" evidence="6">
    <location>
        <begin position="371"/>
        <end position="386"/>
    </location>
</feature>
<feature type="compositionally biased region" description="Basic residues" evidence="6">
    <location>
        <begin position="101"/>
        <end position="110"/>
    </location>
</feature>
<evidence type="ECO:0000256" key="4">
    <source>
        <dbReference type="ARBA" id="ARBA00023306"/>
    </source>
</evidence>
<comment type="caution">
    <text evidence="9">The sequence shown here is derived from an EMBL/GenBank/DDBJ whole genome shotgun (WGS) entry which is preliminary data.</text>
</comment>
<dbReference type="InterPro" id="IPR004367">
    <property type="entry name" value="Cyclin_C-dom"/>
</dbReference>
<dbReference type="SMART" id="SM00385">
    <property type="entry name" value="CYCLIN"/>
    <property type="match status" value="1"/>
</dbReference>
<evidence type="ECO:0000313" key="9">
    <source>
        <dbReference type="EMBL" id="KAG5542054.1"/>
    </source>
</evidence>
<evidence type="ECO:0000256" key="2">
    <source>
        <dbReference type="ARBA" id="ARBA00022618"/>
    </source>
</evidence>
<dbReference type="PANTHER" id="PTHR10177">
    <property type="entry name" value="CYCLINS"/>
    <property type="match status" value="1"/>
</dbReference>